<evidence type="ECO:0000313" key="3">
    <source>
        <dbReference type="EMBL" id="ALP95305.1"/>
    </source>
</evidence>
<dbReference type="Gene3D" id="2.20.28.50">
    <property type="entry name" value="degv family protein"/>
    <property type="match status" value="1"/>
</dbReference>
<dbReference type="PANTHER" id="PTHR33434:SF3">
    <property type="entry name" value="DEGV DOMAIN-CONTAINING PROTEIN YITS"/>
    <property type="match status" value="1"/>
</dbReference>
<sequence>MEKTYQIITDATADLNAELMQESGLEMLPMDVEIEGKRYSYAPVGGDLGEAEFYRALQAGKRASTSQINPLVYESCFERFLKAGMDVLYVCFTSGLSGTIMAAQTCMEELRERYPERKLICVDSLCASAGEGLLARRAAKMQREGHSLEETAAWLEENRLHVCHWFTVDDLQHLRRGGRISAATAIVGTALQVKPILRVDETGHLENVDKVRGRRRALSALVERFDETWAPELDGTVMLGHGACLEDAEFVAGQLRERHPGIEIDIVYMGPIIGAHTGPGTVALLYWGSKR</sequence>
<proteinExistence type="predicted"/>
<evidence type="ECO:0000256" key="2">
    <source>
        <dbReference type="ARBA" id="ARBA00023121"/>
    </source>
</evidence>
<dbReference type="PROSITE" id="PS51482">
    <property type="entry name" value="DEGV"/>
    <property type="match status" value="1"/>
</dbReference>
<keyword evidence="4" id="KW-1185">Reference proteome</keyword>
<reference evidence="3 4" key="1">
    <citation type="journal article" date="2015" name="Nat. Commun.">
        <title>Production of butyrate from lysine and the Amadori product fructoselysine by a human gut commensal.</title>
        <authorList>
            <person name="Bui T.P."/>
            <person name="Ritari J."/>
            <person name="Boeren S."/>
            <person name="de Waard P."/>
            <person name="Plugge C.M."/>
            <person name="de Vos W.M."/>
        </authorList>
    </citation>
    <scope>NUCLEOTIDE SEQUENCE [LARGE SCALE GENOMIC DNA]</scope>
    <source>
        <strain evidence="3 4">AF211</strain>
    </source>
</reference>
<dbReference type="InterPro" id="IPR003797">
    <property type="entry name" value="DegV"/>
</dbReference>
<keyword evidence="2" id="KW-0446">Lipid-binding</keyword>
<organism evidence="3 4">
    <name type="scientific">Intestinimonas butyriciproducens</name>
    <dbReference type="NCBI Taxonomy" id="1297617"/>
    <lineage>
        <taxon>Bacteria</taxon>
        <taxon>Bacillati</taxon>
        <taxon>Bacillota</taxon>
        <taxon>Clostridia</taxon>
        <taxon>Eubacteriales</taxon>
        <taxon>Intestinimonas</taxon>
    </lineage>
</organism>
<accession>A0A0S2W7K5</accession>
<dbReference type="PANTHER" id="PTHR33434">
    <property type="entry name" value="DEGV DOMAIN-CONTAINING PROTEIN DR_1986-RELATED"/>
    <property type="match status" value="1"/>
</dbReference>
<dbReference type="eggNOG" id="COG1307">
    <property type="taxonomic scope" value="Bacteria"/>
</dbReference>
<gene>
    <name evidence="3" type="ORF">IB211_02914c</name>
</gene>
<dbReference type="Proteomes" id="UP000064844">
    <property type="component" value="Chromosome"/>
</dbReference>
<dbReference type="GO" id="GO:0008289">
    <property type="term" value="F:lipid binding"/>
    <property type="evidence" value="ECO:0007669"/>
    <property type="project" value="UniProtKB-KW"/>
</dbReference>
<evidence type="ECO:0000313" key="4">
    <source>
        <dbReference type="Proteomes" id="UP000064844"/>
    </source>
</evidence>
<evidence type="ECO:0000256" key="1">
    <source>
        <dbReference type="ARBA" id="ARBA00003238"/>
    </source>
</evidence>
<dbReference type="NCBIfam" id="TIGR00762">
    <property type="entry name" value="DegV"/>
    <property type="match status" value="1"/>
</dbReference>
<dbReference type="Pfam" id="PF02645">
    <property type="entry name" value="DegV"/>
    <property type="match status" value="1"/>
</dbReference>
<comment type="function">
    <text evidence="1">May bind long-chain fatty acids, such as palmitate, and may play a role in lipid transport or fatty acid metabolism.</text>
</comment>
<protein>
    <submittedName>
        <fullName evidence="3">DegV family protein</fullName>
    </submittedName>
</protein>
<dbReference type="InterPro" id="IPR043168">
    <property type="entry name" value="DegV_C"/>
</dbReference>
<dbReference type="Gene3D" id="3.30.1180.10">
    <property type="match status" value="1"/>
</dbReference>
<dbReference type="EMBL" id="CP011307">
    <property type="protein sequence ID" value="ALP95305.1"/>
    <property type="molecule type" value="Genomic_DNA"/>
</dbReference>
<dbReference type="STRING" id="1297617.IB211_02914c"/>
<dbReference type="InterPro" id="IPR050270">
    <property type="entry name" value="DegV_domain_contain"/>
</dbReference>
<dbReference type="RefSeq" id="WP_058118433.1">
    <property type="nucleotide sequence ID" value="NZ_CALICV010000148.1"/>
</dbReference>
<name>A0A0S2W7K5_9FIRM</name>
<dbReference type="KEGG" id="ibu:IB211_02914c"/>
<dbReference type="Gene3D" id="3.40.50.10440">
    <property type="entry name" value="Dihydroxyacetone kinase, domain 1"/>
    <property type="match status" value="1"/>
</dbReference>
<dbReference type="AlphaFoldDB" id="A0A0S2W7K5"/>
<dbReference type="SUPFAM" id="SSF82549">
    <property type="entry name" value="DAK1/DegV-like"/>
    <property type="match status" value="1"/>
</dbReference>
<reference evidence="4" key="2">
    <citation type="submission" date="2015-04" db="EMBL/GenBank/DDBJ databases">
        <title>A butyrogenic pathway from the amino acid lysine in a human gut commensal.</title>
        <authorList>
            <person name="de Vos W.M."/>
            <person name="Bui N.T.P."/>
            <person name="Plugge C.M."/>
            <person name="Ritari J."/>
        </authorList>
    </citation>
    <scope>NUCLEOTIDE SEQUENCE [LARGE SCALE GENOMIC DNA]</scope>
    <source>
        <strain evidence="4">AF211</strain>
    </source>
</reference>